<evidence type="ECO:0000313" key="2">
    <source>
        <dbReference type="EMBL" id="RDU48657.1"/>
    </source>
</evidence>
<dbReference type="EMBL" id="QREV01000033">
    <property type="protein sequence ID" value="RDU48657.1"/>
    <property type="molecule type" value="Genomic_DNA"/>
</dbReference>
<proteinExistence type="predicted"/>
<keyword evidence="1" id="KW-0812">Transmembrane</keyword>
<dbReference type="Pfam" id="PF20482">
    <property type="entry name" value="DUF6722"/>
    <property type="match status" value="1"/>
</dbReference>
<keyword evidence="1" id="KW-0472">Membrane</keyword>
<dbReference type="AlphaFoldDB" id="A0A3D8HDN5"/>
<sequence>MYLEISKYGLDLSKLVFAGVILVNIMSLDVNKFFIFVLGTIAVTLLACISFILFIKGKE</sequence>
<protein>
    <submittedName>
        <fullName evidence="2">ABC transporter permease</fullName>
    </submittedName>
</protein>
<reference evidence="2 3" key="1">
    <citation type="submission" date="2018-07" db="EMBL/GenBank/DDBJ databases">
        <title>Parabacteroides acidifaciens nov. sp., isolated from human feces.</title>
        <authorList>
            <person name="Wang Y.J."/>
        </authorList>
    </citation>
    <scope>NUCLEOTIDE SEQUENCE [LARGE SCALE GENOMIC DNA]</scope>
    <source>
        <strain evidence="2 3">426-9</strain>
    </source>
</reference>
<organism evidence="2 3">
    <name type="scientific">Parabacteroides acidifaciens</name>
    <dbReference type="NCBI Taxonomy" id="2290935"/>
    <lineage>
        <taxon>Bacteria</taxon>
        <taxon>Pseudomonadati</taxon>
        <taxon>Bacteroidota</taxon>
        <taxon>Bacteroidia</taxon>
        <taxon>Bacteroidales</taxon>
        <taxon>Tannerellaceae</taxon>
        <taxon>Parabacteroides</taxon>
    </lineage>
</organism>
<gene>
    <name evidence="2" type="ORF">DWU89_13455</name>
</gene>
<evidence type="ECO:0000313" key="3">
    <source>
        <dbReference type="Proteomes" id="UP000256321"/>
    </source>
</evidence>
<comment type="caution">
    <text evidence="2">The sequence shown here is derived from an EMBL/GenBank/DDBJ whole genome shotgun (WGS) entry which is preliminary data.</text>
</comment>
<accession>A0A3D8HDN5</accession>
<feature type="transmembrane region" description="Helical" evidence="1">
    <location>
        <begin position="34"/>
        <end position="55"/>
    </location>
</feature>
<name>A0A3D8HDN5_9BACT</name>
<dbReference type="InterPro" id="IPR046568">
    <property type="entry name" value="DUF6722"/>
</dbReference>
<keyword evidence="1" id="KW-1133">Transmembrane helix</keyword>
<dbReference type="Proteomes" id="UP000256321">
    <property type="component" value="Unassembled WGS sequence"/>
</dbReference>
<evidence type="ECO:0000256" key="1">
    <source>
        <dbReference type="SAM" id="Phobius"/>
    </source>
</evidence>